<proteinExistence type="predicted"/>
<dbReference type="Proteomes" id="UP001524502">
    <property type="component" value="Unassembled WGS sequence"/>
</dbReference>
<organism evidence="2 3">
    <name type="scientific">Anaerovorax odorimutans</name>
    <dbReference type="NCBI Taxonomy" id="109327"/>
    <lineage>
        <taxon>Bacteria</taxon>
        <taxon>Bacillati</taxon>
        <taxon>Bacillota</taxon>
        <taxon>Clostridia</taxon>
        <taxon>Peptostreptococcales</taxon>
        <taxon>Anaerovoracaceae</taxon>
        <taxon>Anaerovorax</taxon>
    </lineage>
</organism>
<comment type="caution">
    <text evidence="2">The sequence shown here is derived from an EMBL/GenBank/DDBJ whole genome shotgun (WGS) entry which is preliminary data.</text>
</comment>
<evidence type="ECO:0000313" key="2">
    <source>
        <dbReference type="EMBL" id="MCQ4637263.1"/>
    </source>
</evidence>
<feature type="domain" description="VTC" evidence="1">
    <location>
        <begin position="5"/>
        <end position="225"/>
    </location>
</feature>
<dbReference type="InterPro" id="IPR018966">
    <property type="entry name" value="VTC_domain"/>
</dbReference>
<dbReference type="RefSeq" id="WP_256132454.1">
    <property type="nucleotide sequence ID" value="NZ_JANFXK010000011.1"/>
</dbReference>
<dbReference type="InterPro" id="IPR042267">
    <property type="entry name" value="VTC_sf"/>
</dbReference>
<dbReference type="Pfam" id="PF09359">
    <property type="entry name" value="VTC"/>
    <property type="match status" value="1"/>
</dbReference>
<reference evidence="2 3" key="1">
    <citation type="submission" date="2022-06" db="EMBL/GenBank/DDBJ databases">
        <title>Isolation of gut microbiota from human fecal samples.</title>
        <authorList>
            <person name="Pamer E.G."/>
            <person name="Barat B."/>
            <person name="Waligurski E."/>
            <person name="Medina S."/>
            <person name="Paddock L."/>
            <person name="Mostad J."/>
        </authorList>
    </citation>
    <scope>NUCLEOTIDE SEQUENCE [LARGE SCALE GENOMIC DNA]</scope>
    <source>
        <strain evidence="2 3">SL.3.17</strain>
    </source>
</reference>
<dbReference type="Gene3D" id="3.20.100.30">
    <property type="entry name" value="VTC, catalytic tunnel domain"/>
    <property type="match status" value="1"/>
</dbReference>
<sequence>MEQVFRKEIKYRISVIQYARLAQLLDKEMKRDAYSSKYGSYKVRSLYFDSIHNQDLRDVLAGNYAKRKIRLRVYSPKDKTAKLELKVKHGPDQQKFSLNVSREQAKQLAQGNFNFLRNMEEEVAAYIYQEMTLGVYRPQVIIEYDRTAFIHETNRIRITFDQKVRGSDSNLNLFSENLNLYPLMPEDTGVLEVKYDGFLMSYIKDALALIDQLPQSNSKYVLGRLKTY</sequence>
<name>A0ABT1RPZ4_9FIRM</name>
<evidence type="ECO:0000313" key="3">
    <source>
        <dbReference type="Proteomes" id="UP001524502"/>
    </source>
</evidence>
<accession>A0ABT1RPZ4</accession>
<protein>
    <submittedName>
        <fullName evidence="2">Polyphosphate polymerase domain-containing protein</fullName>
    </submittedName>
</protein>
<keyword evidence="3" id="KW-1185">Reference proteome</keyword>
<dbReference type="EMBL" id="JANFXK010000011">
    <property type="protein sequence ID" value="MCQ4637263.1"/>
    <property type="molecule type" value="Genomic_DNA"/>
</dbReference>
<evidence type="ECO:0000259" key="1">
    <source>
        <dbReference type="Pfam" id="PF09359"/>
    </source>
</evidence>
<gene>
    <name evidence="2" type="ORF">NE619_11065</name>
</gene>
<dbReference type="CDD" id="cd07750">
    <property type="entry name" value="PolyPPase_VTC_like"/>
    <property type="match status" value="1"/>
</dbReference>